<evidence type="ECO:0000256" key="1">
    <source>
        <dbReference type="SAM" id="SignalP"/>
    </source>
</evidence>
<dbReference type="EMBL" id="BAEN01000059">
    <property type="protein sequence ID" value="GAC15766.1"/>
    <property type="molecule type" value="Genomic_DNA"/>
</dbReference>
<organism evidence="2 3">
    <name type="scientific">Aliiglaciecola lipolytica E3</name>
    <dbReference type="NCBI Taxonomy" id="1127673"/>
    <lineage>
        <taxon>Bacteria</taxon>
        <taxon>Pseudomonadati</taxon>
        <taxon>Pseudomonadota</taxon>
        <taxon>Gammaproteobacteria</taxon>
        <taxon>Alteromonadales</taxon>
        <taxon>Alteromonadaceae</taxon>
        <taxon>Aliiglaciecola</taxon>
    </lineage>
</organism>
<gene>
    <name evidence="2" type="ORF">GLIP_3145</name>
</gene>
<dbReference type="eggNOG" id="ENOG502ZBAX">
    <property type="taxonomic scope" value="Bacteria"/>
</dbReference>
<dbReference type="STRING" id="1127673.GLIP_3145"/>
<proteinExistence type="predicted"/>
<dbReference type="OrthoDB" id="5770735at2"/>
<evidence type="ECO:0000313" key="3">
    <source>
        <dbReference type="Proteomes" id="UP000006334"/>
    </source>
</evidence>
<keyword evidence="1" id="KW-0732">Signal</keyword>
<name>K6XVT5_9ALTE</name>
<dbReference type="AlphaFoldDB" id="K6XVT5"/>
<keyword evidence="3" id="KW-1185">Reference proteome</keyword>
<evidence type="ECO:0000313" key="2">
    <source>
        <dbReference type="EMBL" id="GAC15766.1"/>
    </source>
</evidence>
<feature type="signal peptide" evidence="1">
    <location>
        <begin position="1"/>
        <end position="19"/>
    </location>
</feature>
<accession>K6XVT5</accession>
<protein>
    <submittedName>
        <fullName evidence="2">Uncharacterized protein</fullName>
    </submittedName>
</protein>
<sequence length="236" mass="26674">MVRKFVCWLLLVVSSIVFAEKVHATEPTEPLDPAYQGIHGMVVFNHASALYVSNLPSYRKPHNVQLIYKLEAKDPALVFLTRDADLVTIKPEPFNIQRLMRGESVTVKADVYIGHFDRGGSLTYEQVELTFSEQKYLRMLEDLGEPNNLQKYDEVELSHSVRALVHQIQGAPSYDHIILLFQNIGCITDVNAKSTVPAENVLIQRLSFCGSMKPVYYETEAFSEGLASHMKSTLKN</sequence>
<comment type="caution">
    <text evidence="2">The sequence shown here is derived from an EMBL/GenBank/DDBJ whole genome shotgun (WGS) entry which is preliminary data.</text>
</comment>
<feature type="chain" id="PRO_5003900641" evidence="1">
    <location>
        <begin position="20"/>
        <end position="236"/>
    </location>
</feature>
<dbReference type="RefSeq" id="WP_008845571.1">
    <property type="nucleotide sequence ID" value="NZ_BAEN01000059.1"/>
</dbReference>
<reference evidence="2 3" key="1">
    <citation type="journal article" date="2017" name="Antonie Van Leeuwenhoek">
        <title>Rhizobium rhizosphaerae sp. nov., a novel species isolated from rice rhizosphere.</title>
        <authorList>
            <person name="Zhao J.J."/>
            <person name="Zhang J."/>
            <person name="Zhang R.J."/>
            <person name="Zhang C.W."/>
            <person name="Yin H.Q."/>
            <person name="Zhang X.X."/>
        </authorList>
    </citation>
    <scope>NUCLEOTIDE SEQUENCE [LARGE SCALE GENOMIC DNA]</scope>
    <source>
        <strain evidence="2 3">E3</strain>
    </source>
</reference>
<dbReference type="Proteomes" id="UP000006334">
    <property type="component" value="Unassembled WGS sequence"/>
</dbReference>